<dbReference type="GO" id="GO:0051082">
    <property type="term" value="F:unfolded protein binding"/>
    <property type="evidence" value="ECO:0007669"/>
    <property type="project" value="TreeGrafter"/>
</dbReference>
<dbReference type="EMBL" id="WIXE01003710">
    <property type="protein sequence ID" value="KAK5983697.1"/>
    <property type="molecule type" value="Genomic_DNA"/>
</dbReference>
<evidence type="ECO:0000313" key="1">
    <source>
        <dbReference type="EMBL" id="KAK5983697.1"/>
    </source>
</evidence>
<keyword evidence="2" id="KW-1185">Reference proteome</keyword>
<feature type="non-terminal residue" evidence="1">
    <location>
        <position position="118"/>
    </location>
</feature>
<dbReference type="GO" id="GO:0003980">
    <property type="term" value="F:UDP-glucose:glycoprotein glucosyltransferase activity"/>
    <property type="evidence" value="ECO:0007669"/>
    <property type="project" value="InterPro"/>
</dbReference>
<dbReference type="GO" id="GO:0036503">
    <property type="term" value="P:ERAD pathway"/>
    <property type="evidence" value="ECO:0007669"/>
    <property type="project" value="TreeGrafter"/>
</dbReference>
<dbReference type="AlphaFoldDB" id="A0AAN8FYE2"/>
<dbReference type="GO" id="GO:0018279">
    <property type="term" value="P:protein N-linked glycosylation via asparagine"/>
    <property type="evidence" value="ECO:0007669"/>
    <property type="project" value="TreeGrafter"/>
</dbReference>
<accession>A0AAN8FYE2</accession>
<dbReference type="PANTHER" id="PTHR11226:SF0">
    <property type="entry name" value="UDP-GLUCOSE:GLYCOPROTEIN GLUCOSYLTRANSFERASE"/>
    <property type="match status" value="1"/>
</dbReference>
<dbReference type="GO" id="GO:0005783">
    <property type="term" value="C:endoplasmic reticulum"/>
    <property type="evidence" value="ECO:0007669"/>
    <property type="project" value="TreeGrafter"/>
</dbReference>
<comment type="caution">
    <text evidence="1">The sequence shown here is derived from an EMBL/GenBank/DDBJ whole genome shotgun (WGS) entry which is preliminary data.</text>
</comment>
<proteinExistence type="predicted"/>
<organism evidence="1 2">
    <name type="scientific">Trichostrongylus colubriformis</name>
    <name type="common">Black scour worm</name>
    <dbReference type="NCBI Taxonomy" id="6319"/>
    <lineage>
        <taxon>Eukaryota</taxon>
        <taxon>Metazoa</taxon>
        <taxon>Ecdysozoa</taxon>
        <taxon>Nematoda</taxon>
        <taxon>Chromadorea</taxon>
        <taxon>Rhabditida</taxon>
        <taxon>Rhabditina</taxon>
        <taxon>Rhabditomorpha</taxon>
        <taxon>Strongyloidea</taxon>
        <taxon>Trichostrongylidae</taxon>
        <taxon>Trichostrongylus</taxon>
    </lineage>
</organism>
<sequence length="118" mass="13407">MNIVAVLDPLSRSAQKLSAILQLLRKSINCDVKIVLNPIPKLSELPLKRFYRYVAVPEIQFDKSGKIIENQARFNNLPPKQLLTLSVHSPDAWMVESVFAEYDLDNIRMEQVSSNIVA</sequence>
<gene>
    <name evidence="1" type="ORF">GCK32_018104</name>
</gene>
<reference evidence="1 2" key="1">
    <citation type="submission" date="2019-10" db="EMBL/GenBank/DDBJ databases">
        <title>Assembly and Annotation for the nematode Trichostrongylus colubriformis.</title>
        <authorList>
            <person name="Martin J."/>
        </authorList>
    </citation>
    <scope>NUCLEOTIDE SEQUENCE [LARGE SCALE GENOMIC DNA]</scope>
    <source>
        <strain evidence="1">G859</strain>
        <tissue evidence="1">Whole worm</tissue>
    </source>
</reference>
<dbReference type="Proteomes" id="UP001331761">
    <property type="component" value="Unassembled WGS sequence"/>
</dbReference>
<evidence type="ECO:0000313" key="2">
    <source>
        <dbReference type="Proteomes" id="UP001331761"/>
    </source>
</evidence>
<dbReference type="InterPro" id="IPR009448">
    <property type="entry name" value="UDP-g_GGtrans"/>
</dbReference>
<protein>
    <submittedName>
        <fullName evidence="1">UDP-glucose:glycoprotein glucosyltransferase</fullName>
    </submittedName>
</protein>
<dbReference type="PANTHER" id="PTHR11226">
    <property type="entry name" value="UDP-GLUCOSE GLYCOPROTEIN:GLUCOSYLTRANSFERASE"/>
    <property type="match status" value="1"/>
</dbReference>
<name>A0AAN8FYE2_TRICO</name>